<evidence type="ECO:0000313" key="2">
    <source>
        <dbReference type="EMBL" id="MDA3614093.1"/>
    </source>
</evidence>
<dbReference type="Proteomes" id="UP001210231">
    <property type="component" value="Unassembled WGS sequence"/>
</dbReference>
<sequence length="248" mass="28083">MGNNIWVVLPAYNESLDLLNLMTRISNYAQWQKRWHINLLVVNDGSTDNTSEIAKNADVFCNKHVLDIIPNKGLANAVRQGINYVLSQPVCDDDIIVIQDADDTQSPFLIDDMAYQILKGSDVVIASRYRDGARILGLTAFRKLTSWCAGAIFRIFTPIKGVRDYTCGFRAYRVGILHKAKQVFGEKFIEEEGFACMAEILLKLKKVGAIFHEVPMILRYDRKQGASKMNVGRTIKQTLNLVKKHAFR</sequence>
<dbReference type="RefSeq" id="WP_407030420.1">
    <property type="nucleotide sequence ID" value="NZ_JAQGEF010000004.1"/>
</dbReference>
<dbReference type="Pfam" id="PF00535">
    <property type="entry name" value="Glycos_transf_2"/>
    <property type="match status" value="1"/>
</dbReference>
<reference evidence="2 3" key="1">
    <citation type="submission" date="2022-12" db="EMBL/GenBank/DDBJ databases">
        <title>Chitinophagaceae gen. sp. nov., a new member of the family Chitinophagaceae, isolated from soil in a chemical factory.</title>
        <authorList>
            <person name="Ke Z."/>
        </authorList>
    </citation>
    <scope>NUCLEOTIDE SEQUENCE [LARGE SCALE GENOMIC DNA]</scope>
    <source>
        <strain evidence="2 3">LY-5</strain>
    </source>
</reference>
<evidence type="ECO:0000313" key="3">
    <source>
        <dbReference type="Proteomes" id="UP001210231"/>
    </source>
</evidence>
<name>A0ABT4UH37_9BACT</name>
<proteinExistence type="predicted"/>
<dbReference type="InterPro" id="IPR029044">
    <property type="entry name" value="Nucleotide-diphossugar_trans"/>
</dbReference>
<comment type="caution">
    <text evidence="2">The sequence shown here is derived from an EMBL/GenBank/DDBJ whole genome shotgun (WGS) entry which is preliminary data.</text>
</comment>
<dbReference type="PANTHER" id="PTHR48090">
    <property type="entry name" value="UNDECAPRENYL-PHOSPHATE 4-DEOXY-4-FORMAMIDO-L-ARABINOSE TRANSFERASE-RELATED"/>
    <property type="match status" value="1"/>
</dbReference>
<dbReference type="EMBL" id="JAQGEF010000004">
    <property type="protein sequence ID" value="MDA3614093.1"/>
    <property type="molecule type" value="Genomic_DNA"/>
</dbReference>
<dbReference type="Gene3D" id="3.90.550.10">
    <property type="entry name" value="Spore Coat Polysaccharide Biosynthesis Protein SpsA, Chain A"/>
    <property type="match status" value="1"/>
</dbReference>
<dbReference type="SUPFAM" id="SSF53448">
    <property type="entry name" value="Nucleotide-diphospho-sugar transferases"/>
    <property type="match status" value="1"/>
</dbReference>
<gene>
    <name evidence="2" type="ORF">O3P16_04695</name>
</gene>
<organism evidence="2 3">
    <name type="scientific">Polluticaenibacter yanchengensis</name>
    <dbReference type="NCBI Taxonomy" id="3014562"/>
    <lineage>
        <taxon>Bacteria</taxon>
        <taxon>Pseudomonadati</taxon>
        <taxon>Bacteroidota</taxon>
        <taxon>Chitinophagia</taxon>
        <taxon>Chitinophagales</taxon>
        <taxon>Chitinophagaceae</taxon>
        <taxon>Polluticaenibacter</taxon>
    </lineage>
</organism>
<dbReference type="InterPro" id="IPR001173">
    <property type="entry name" value="Glyco_trans_2-like"/>
</dbReference>
<protein>
    <submittedName>
        <fullName evidence="2">Glycosyltransferase family 2 protein</fullName>
    </submittedName>
</protein>
<dbReference type="CDD" id="cd04179">
    <property type="entry name" value="DPM_DPG-synthase_like"/>
    <property type="match status" value="1"/>
</dbReference>
<dbReference type="InterPro" id="IPR050256">
    <property type="entry name" value="Glycosyltransferase_2"/>
</dbReference>
<feature type="domain" description="Glycosyltransferase 2-like" evidence="1">
    <location>
        <begin position="7"/>
        <end position="177"/>
    </location>
</feature>
<keyword evidence="3" id="KW-1185">Reference proteome</keyword>
<evidence type="ECO:0000259" key="1">
    <source>
        <dbReference type="Pfam" id="PF00535"/>
    </source>
</evidence>
<dbReference type="PANTHER" id="PTHR48090:SF7">
    <property type="entry name" value="RFBJ PROTEIN"/>
    <property type="match status" value="1"/>
</dbReference>
<accession>A0ABT4UH37</accession>